<dbReference type="EMBL" id="ML769550">
    <property type="protein sequence ID" value="KAE9394424.1"/>
    <property type="molecule type" value="Genomic_DNA"/>
</dbReference>
<sequence>MAPAMIPIDNMTNHQMKRQFNHFQLIYTALADSLAISQSTYKDNLQSCMEIGIEIVKTSPTWLGFTPTLFAPLIAVTYVLHECCQGKLNPQATAIEHQMIVDNNMKSVQGNTVNAPSKCKSNGPAPKANSKCPKSTATVAKAYLDNNEPLETSPFAQASHVPSPNLIILDDDDAIMAGPLDPVNATIDPDLAAIANTMNLEHDNSNRPQVRYLSFSDIPCMSTDSSAYIKAVQKVKTSDAFCEYRKINHHAHNFLDKSACVTFDWCHRYSAEHVAAASAVIKNAKLDAYSYCTSNNATTSTNTQMALSIRAEDIQGHLSAKTFKLGVLLRNIKECQAELRSVMEKLHTKSFSISTD</sequence>
<gene>
    <name evidence="1" type="ORF">BT96DRAFT_998538</name>
</gene>
<dbReference type="Proteomes" id="UP000799118">
    <property type="component" value="Unassembled WGS sequence"/>
</dbReference>
<reference evidence="1" key="1">
    <citation type="journal article" date="2019" name="Environ. Microbiol.">
        <title>Fungal ecological strategies reflected in gene transcription - a case study of two litter decomposers.</title>
        <authorList>
            <person name="Barbi F."/>
            <person name="Kohler A."/>
            <person name="Barry K."/>
            <person name="Baskaran P."/>
            <person name="Daum C."/>
            <person name="Fauchery L."/>
            <person name="Ihrmark K."/>
            <person name="Kuo A."/>
            <person name="LaButti K."/>
            <person name="Lipzen A."/>
            <person name="Morin E."/>
            <person name="Grigoriev I.V."/>
            <person name="Henrissat B."/>
            <person name="Lindahl B."/>
            <person name="Martin F."/>
        </authorList>
    </citation>
    <scope>NUCLEOTIDE SEQUENCE</scope>
    <source>
        <strain evidence="1">JB14</strain>
    </source>
</reference>
<name>A0A6A4HAT8_9AGAR</name>
<dbReference type="AlphaFoldDB" id="A0A6A4HAT8"/>
<accession>A0A6A4HAT8</accession>
<evidence type="ECO:0000313" key="2">
    <source>
        <dbReference type="Proteomes" id="UP000799118"/>
    </source>
</evidence>
<proteinExistence type="predicted"/>
<keyword evidence="2" id="KW-1185">Reference proteome</keyword>
<evidence type="ECO:0000313" key="1">
    <source>
        <dbReference type="EMBL" id="KAE9394424.1"/>
    </source>
</evidence>
<protein>
    <submittedName>
        <fullName evidence="1">Uncharacterized protein</fullName>
    </submittedName>
</protein>
<organism evidence="1 2">
    <name type="scientific">Gymnopus androsaceus JB14</name>
    <dbReference type="NCBI Taxonomy" id="1447944"/>
    <lineage>
        <taxon>Eukaryota</taxon>
        <taxon>Fungi</taxon>
        <taxon>Dikarya</taxon>
        <taxon>Basidiomycota</taxon>
        <taxon>Agaricomycotina</taxon>
        <taxon>Agaricomycetes</taxon>
        <taxon>Agaricomycetidae</taxon>
        <taxon>Agaricales</taxon>
        <taxon>Marasmiineae</taxon>
        <taxon>Omphalotaceae</taxon>
        <taxon>Gymnopus</taxon>
    </lineage>
</organism>